<dbReference type="InterPro" id="IPR013108">
    <property type="entry name" value="Amidohydro_3"/>
</dbReference>
<dbReference type="EMBL" id="JAGTJS010000006">
    <property type="protein sequence ID" value="KAH7265942.1"/>
    <property type="molecule type" value="Genomic_DNA"/>
</dbReference>
<organism evidence="2 3">
    <name type="scientific">Fusarium solani</name>
    <name type="common">Filamentous fungus</name>
    <dbReference type="NCBI Taxonomy" id="169388"/>
    <lineage>
        <taxon>Eukaryota</taxon>
        <taxon>Fungi</taxon>
        <taxon>Dikarya</taxon>
        <taxon>Ascomycota</taxon>
        <taxon>Pezizomycotina</taxon>
        <taxon>Sordariomycetes</taxon>
        <taxon>Hypocreomycetidae</taxon>
        <taxon>Hypocreales</taxon>
        <taxon>Nectriaceae</taxon>
        <taxon>Fusarium</taxon>
        <taxon>Fusarium solani species complex</taxon>
    </lineage>
</organism>
<dbReference type="Pfam" id="PF07969">
    <property type="entry name" value="Amidohydro_3"/>
    <property type="match status" value="1"/>
</dbReference>
<feature type="domain" description="Amidohydrolase 3" evidence="1">
    <location>
        <begin position="2"/>
        <end position="42"/>
    </location>
</feature>
<dbReference type="InterPro" id="IPR051781">
    <property type="entry name" value="Metallo-dep_Hydrolase"/>
</dbReference>
<keyword evidence="3" id="KW-1185">Reference proteome</keyword>
<protein>
    <recommendedName>
        <fullName evidence="1">Amidohydrolase 3 domain-containing protein</fullName>
    </recommendedName>
</protein>
<dbReference type="AlphaFoldDB" id="A0A9P9HZV9"/>
<dbReference type="PANTHER" id="PTHR43135:SF3">
    <property type="entry name" value="ALPHA-D-RIBOSE 1-METHYLPHOSPHONATE 5-TRIPHOSPHATE DIPHOSPHATASE"/>
    <property type="match status" value="1"/>
</dbReference>
<accession>A0A9P9HZV9</accession>
<dbReference type="GO" id="GO:0016810">
    <property type="term" value="F:hydrolase activity, acting on carbon-nitrogen (but not peptide) bonds"/>
    <property type="evidence" value="ECO:0007669"/>
    <property type="project" value="InterPro"/>
</dbReference>
<dbReference type="InterPro" id="IPR011059">
    <property type="entry name" value="Metal-dep_hydrolase_composite"/>
</dbReference>
<comment type="caution">
    <text evidence="2">The sequence shown here is derived from an EMBL/GenBank/DDBJ whole genome shotgun (WGS) entry which is preliminary data.</text>
</comment>
<proteinExistence type="predicted"/>
<dbReference type="PANTHER" id="PTHR43135">
    <property type="entry name" value="ALPHA-D-RIBOSE 1-METHYLPHOSPHONATE 5-TRIPHOSPHATE DIPHOSPHATASE"/>
    <property type="match status" value="1"/>
</dbReference>
<name>A0A9P9HZV9_FUSSL</name>
<dbReference type="SUPFAM" id="SSF51338">
    <property type="entry name" value="Composite domain of metallo-dependent hydrolases"/>
    <property type="match status" value="1"/>
</dbReference>
<evidence type="ECO:0000259" key="1">
    <source>
        <dbReference type="Pfam" id="PF07969"/>
    </source>
</evidence>
<dbReference type="OrthoDB" id="194468at2759"/>
<dbReference type="Gene3D" id="3.30.110.90">
    <property type="entry name" value="Amidohydrolase"/>
    <property type="match status" value="1"/>
</dbReference>
<gene>
    <name evidence="2" type="ORF">B0J15DRAFT_487499</name>
</gene>
<dbReference type="Gene3D" id="2.30.40.10">
    <property type="entry name" value="Urease, subunit C, domain 1"/>
    <property type="match status" value="1"/>
</dbReference>
<dbReference type="Proteomes" id="UP000736672">
    <property type="component" value="Unassembled WGS sequence"/>
</dbReference>
<reference evidence="2" key="1">
    <citation type="journal article" date="2021" name="Nat. Commun.">
        <title>Genetic determinants of endophytism in the Arabidopsis root mycobiome.</title>
        <authorList>
            <person name="Mesny F."/>
            <person name="Miyauchi S."/>
            <person name="Thiergart T."/>
            <person name="Pickel B."/>
            <person name="Atanasova L."/>
            <person name="Karlsson M."/>
            <person name="Huettel B."/>
            <person name="Barry K.W."/>
            <person name="Haridas S."/>
            <person name="Chen C."/>
            <person name="Bauer D."/>
            <person name="Andreopoulos W."/>
            <person name="Pangilinan J."/>
            <person name="LaButti K."/>
            <person name="Riley R."/>
            <person name="Lipzen A."/>
            <person name="Clum A."/>
            <person name="Drula E."/>
            <person name="Henrissat B."/>
            <person name="Kohler A."/>
            <person name="Grigoriev I.V."/>
            <person name="Martin F.M."/>
            <person name="Hacquard S."/>
        </authorList>
    </citation>
    <scope>NUCLEOTIDE SEQUENCE</scope>
    <source>
        <strain evidence="2">FSSC 5 MPI-SDFR-AT-0091</strain>
    </source>
</reference>
<evidence type="ECO:0000313" key="3">
    <source>
        <dbReference type="Proteomes" id="UP000736672"/>
    </source>
</evidence>
<sequence length="69" mass="7606">MEVLKAATSLPAKLHNLNDRGVIASGKRADLMLLNSDPLVNMSSTLDIARVWIEGIEYEDVATLEWATH</sequence>
<evidence type="ECO:0000313" key="2">
    <source>
        <dbReference type="EMBL" id="KAH7265942.1"/>
    </source>
</evidence>